<accession>A0A1X2A6V0</accession>
<protein>
    <submittedName>
        <fullName evidence="1">Uncharacterized protein</fullName>
    </submittedName>
</protein>
<evidence type="ECO:0000313" key="1">
    <source>
        <dbReference type="EMBL" id="ORW42152.1"/>
    </source>
</evidence>
<dbReference type="EMBL" id="LQPN01000062">
    <property type="protein sequence ID" value="ORW42152.1"/>
    <property type="molecule type" value="Genomic_DNA"/>
</dbReference>
<comment type="caution">
    <text evidence="1">The sequence shown here is derived from an EMBL/GenBank/DDBJ whole genome shotgun (WGS) entry which is preliminary data.</text>
</comment>
<organism evidence="1 2">
    <name type="scientific">Mycobacterium paraense</name>
    <dbReference type="NCBI Taxonomy" id="767916"/>
    <lineage>
        <taxon>Bacteria</taxon>
        <taxon>Bacillati</taxon>
        <taxon>Actinomycetota</taxon>
        <taxon>Actinomycetes</taxon>
        <taxon>Mycobacteriales</taxon>
        <taxon>Mycobacteriaceae</taxon>
        <taxon>Mycobacterium</taxon>
        <taxon>Mycobacterium simiae complex</taxon>
    </lineage>
</organism>
<name>A0A1X2A6V0_9MYCO</name>
<evidence type="ECO:0000313" key="2">
    <source>
        <dbReference type="Proteomes" id="UP000193285"/>
    </source>
</evidence>
<dbReference type="AlphaFoldDB" id="A0A1X2A6V0"/>
<proteinExistence type="predicted"/>
<dbReference type="Proteomes" id="UP000193285">
    <property type="component" value="Unassembled WGS sequence"/>
</dbReference>
<sequence length="60" mass="6115">MAAVSSSPAMGSAYASTTHCKPLRSASRVAWMLASAAETMVMSSSSMNTARQTASSVSRG</sequence>
<reference evidence="1 2" key="1">
    <citation type="journal article" date="2015" name="Emerg. Microbes Infect.">
        <title>Characterization of 17 strains belonging to the Mycobacterium simiae complex and description of Mycobacterium paraense sp. nov.</title>
        <authorList>
            <person name="Fusco da Costa A.R."/>
            <person name="Fedrizzi T."/>
            <person name="Lopes M.L."/>
            <person name="Pecorari M."/>
            <person name="Oliveira da Costa W.L."/>
            <person name="Giacobazzi E."/>
            <person name="da Costa Bahia J.R."/>
            <person name="De Sanctis V."/>
            <person name="Batista Lima K.V."/>
            <person name="Bertorelli R."/>
            <person name="Grottola A."/>
            <person name="Fabio A."/>
            <person name="Mariottini A."/>
            <person name="Ferretti P."/>
            <person name="Di Leva F."/>
            <person name="Fregni Serpini G."/>
            <person name="Tagliazucchi S."/>
            <person name="Rumpianesi F."/>
            <person name="Jousson O."/>
            <person name="Segata N."/>
            <person name="Tortoli E."/>
        </authorList>
    </citation>
    <scope>NUCLEOTIDE SEQUENCE [LARGE SCALE GENOMIC DNA]</scope>
    <source>
        <strain evidence="1 2">IEC33</strain>
    </source>
</reference>
<gene>
    <name evidence="1" type="ORF">AWB90_19585</name>
</gene>